<feature type="domain" description="Fibronectin type-III" evidence="9">
    <location>
        <begin position="623"/>
        <end position="710"/>
    </location>
</feature>
<dbReference type="Pfam" id="PF02927">
    <property type="entry name" value="CelD_N"/>
    <property type="match status" value="1"/>
</dbReference>
<comment type="caution">
    <text evidence="11">The sequence shown here is derived from an EMBL/GenBank/DDBJ whole genome shotgun (WGS) entry which is preliminary data.</text>
</comment>
<dbReference type="OrthoDB" id="9808897at2"/>
<evidence type="ECO:0000313" key="12">
    <source>
        <dbReference type="Proteomes" id="UP000250462"/>
    </source>
</evidence>
<dbReference type="PANTHER" id="PTHR22298">
    <property type="entry name" value="ENDO-1,4-BETA-GLUCANASE"/>
    <property type="match status" value="1"/>
</dbReference>
<evidence type="ECO:0000313" key="11">
    <source>
        <dbReference type="EMBL" id="RAW17954.1"/>
    </source>
</evidence>
<accession>A0A329R001</accession>
<dbReference type="Proteomes" id="UP000250462">
    <property type="component" value="Unassembled WGS sequence"/>
</dbReference>
<dbReference type="Gene3D" id="2.60.40.290">
    <property type="match status" value="1"/>
</dbReference>
<name>A0A329R001_9ACTN</name>
<dbReference type="PROSITE" id="PS51173">
    <property type="entry name" value="CBM2"/>
    <property type="match status" value="1"/>
</dbReference>
<keyword evidence="12" id="KW-1185">Reference proteome</keyword>
<keyword evidence="3 6" id="KW-0119">Carbohydrate metabolism</keyword>
<dbReference type="InterPro" id="IPR033126">
    <property type="entry name" value="Glyco_hydro_9_Asp/Glu_AS"/>
</dbReference>
<feature type="domain" description="CBM2" evidence="10">
    <location>
        <begin position="712"/>
        <end position="822"/>
    </location>
</feature>
<dbReference type="GO" id="GO:0030245">
    <property type="term" value="P:cellulose catabolic process"/>
    <property type="evidence" value="ECO:0007669"/>
    <property type="project" value="UniProtKB-KW"/>
</dbReference>
<feature type="region of interest" description="Disordered" evidence="8">
    <location>
        <begin position="609"/>
        <end position="645"/>
    </location>
</feature>
<evidence type="ECO:0000256" key="2">
    <source>
        <dbReference type="ARBA" id="ARBA00022801"/>
    </source>
</evidence>
<dbReference type="CDD" id="cd02850">
    <property type="entry name" value="E_set_Cellulase_N"/>
    <property type="match status" value="1"/>
</dbReference>
<dbReference type="Pfam" id="PF00553">
    <property type="entry name" value="CBM_2"/>
    <property type="match status" value="1"/>
</dbReference>
<dbReference type="GO" id="GO:0030247">
    <property type="term" value="F:polysaccharide binding"/>
    <property type="evidence" value="ECO:0007669"/>
    <property type="project" value="UniProtKB-UniRule"/>
</dbReference>
<dbReference type="PROSITE" id="PS50853">
    <property type="entry name" value="FN3"/>
    <property type="match status" value="1"/>
</dbReference>
<keyword evidence="5 6" id="KW-0624">Polysaccharide degradation</keyword>
<dbReference type="PROSITE" id="PS00698">
    <property type="entry name" value="GH9_3"/>
    <property type="match status" value="1"/>
</dbReference>
<dbReference type="EC" id="3.2.1.4" evidence="7"/>
<dbReference type="SUPFAM" id="SSF48208">
    <property type="entry name" value="Six-hairpin glycosidases"/>
    <property type="match status" value="1"/>
</dbReference>
<evidence type="ECO:0000256" key="1">
    <source>
        <dbReference type="ARBA" id="ARBA00007072"/>
    </source>
</evidence>
<dbReference type="InterPro" id="IPR012341">
    <property type="entry name" value="6hp_glycosidase-like_sf"/>
</dbReference>
<dbReference type="AlphaFoldDB" id="A0A329R001"/>
<keyword evidence="7" id="KW-0732">Signal</keyword>
<reference evidence="11 12" key="1">
    <citation type="submission" date="2018-06" db="EMBL/GenBank/DDBJ databases">
        <title>Phytoactinopolyspora halophila sp. nov., a novel halophilic actinomycete isolated from a saline soil in China.</title>
        <authorList>
            <person name="Tang S.-K."/>
        </authorList>
    </citation>
    <scope>NUCLEOTIDE SEQUENCE [LARGE SCALE GENOMIC DNA]</scope>
    <source>
        <strain evidence="11 12">YIM 96934</strain>
    </source>
</reference>
<dbReference type="InterPro" id="IPR008965">
    <property type="entry name" value="CBM2/CBM3_carb-bd_dom_sf"/>
</dbReference>
<evidence type="ECO:0000256" key="4">
    <source>
        <dbReference type="ARBA" id="ARBA00023295"/>
    </source>
</evidence>
<dbReference type="InterPro" id="IPR012291">
    <property type="entry name" value="CBM2_carb-bd_dom_sf"/>
</dbReference>
<evidence type="ECO:0000256" key="8">
    <source>
        <dbReference type="SAM" id="MobiDB-lite"/>
    </source>
</evidence>
<feature type="active site" evidence="6">
    <location>
        <position position="581"/>
    </location>
</feature>
<dbReference type="InterPro" id="IPR014756">
    <property type="entry name" value="Ig_E-set"/>
</dbReference>
<dbReference type="Gene3D" id="1.50.10.10">
    <property type="match status" value="1"/>
</dbReference>
<dbReference type="GO" id="GO:0008810">
    <property type="term" value="F:cellulase activity"/>
    <property type="evidence" value="ECO:0007669"/>
    <property type="project" value="UniProtKB-EC"/>
</dbReference>
<evidence type="ECO:0000256" key="6">
    <source>
        <dbReference type="PROSITE-ProRule" id="PRU10060"/>
    </source>
</evidence>
<dbReference type="SUPFAM" id="SSF49384">
    <property type="entry name" value="Carbohydrate-binding domain"/>
    <property type="match status" value="1"/>
</dbReference>
<dbReference type="Pfam" id="PF00041">
    <property type="entry name" value="fn3"/>
    <property type="match status" value="1"/>
</dbReference>
<protein>
    <recommendedName>
        <fullName evidence="7">Endoglucanase</fullName>
        <ecNumber evidence="7">3.2.1.4</ecNumber>
    </recommendedName>
</protein>
<dbReference type="Pfam" id="PF00759">
    <property type="entry name" value="Glyco_hydro_9"/>
    <property type="match status" value="1"/>
</dbReference>
<evidence type="ECO:0000256" key="3">
    <source>
        <dbReference type="ARBA" id="ARBA00023277"/>
    </source>
</evidence>
<dbReference type="SUPFAM" id="SSF49265">
    <property type="entry name" value="Fibronectin type III"/>
    <property type="match status" value="1"/>
</dbReference>
<dbReference type="EMBL" id="QMIG01000002">
    <property type="protein sequence ID" value="RAW17954.1"/>
    <property type="molecule type" value="Genomic_DNA"/>
</dbReference>
<dbReference type="InterPro" id="IPR013783">
    <property type="entry name" value="Ig-like_fold"/>
</dbReference>
<proteinExistence type="inferred from homology"/>
<dbReference type="Gene3D" id="2.60.40.10">
    <property type="entry name" value="Immunoglobulins"/>
    <property type="match status" value="2"/>
</dbReference>
<dbReference type="InterPro" id="IPR004197">
    <property type="entry name" value="Cellulase_Ig-like"/>
</dbReference>
<feature type="active site" evidence="6">
    <location>
        <position position="590"/>
    </location>
</feature>
<evidence type="ECO:0000256" key="7">
    <source>
        <dbReference type="RuleBase" id="RU361166"/>
    </source>
</evidence>
<keyword evidence="2 6" id="KW-0378">Hydrolase</keyword>
<dbReference type="SMART" id="SM00060">
    <property type="entry name" value="FN3"/>
    <property type="match status" value="1"/>
</dbReference>
<evidence type="ECO:0000256" key="5">
    <source>
        <dbReference type="ARBA" id="ARBA00023326"/>
    </source>
</evidence>
<gene>
    <name evidence="11" type="ORF">DPM12_03685</name>
</gene>
<dbReference type="InterPro" id="IPR008928">
    <property type="entry name" value="6-hairpin_glycosidase_sf"/>
</dbReference>
<feature type="signal peptide" evidence="7">
    <location>
        <begin position="1"/>
        <end position="34"/>
    </location>
</feature>
<sequence length="822" mass="87625">MRLRCRSFEVAATSLGTAALVASGLTVATVPASADPEIGPSVKVNNTGYAPGLPKEASAVHSSTSPVPWSLQDASGQSIADGQTTVFGNDTASGDHVHTIDFTHVDDPGTGYTLVVDGVESYPFDISGDPYLQLRYDALAFYYHQRSGIPIEEQYVGSEYARPAGHVNEPPNTGDNDVPCRPADQCDYTLDVRGGWYDAGDHGKYVVNSGISTWQLLNTYERTLHVDDADSTALGDGELSIPESGNGVPDILDEARWNIEFMLSMQVPDGNDLAGMAHHKIHDENWTSVPTLPHEDAENRYLAPPSTAATLNLAAVAATCARLWSDIDSGFSDTCLTVAEDAYAAAQANPNIIAPSDDDQGGGAYSDSDLSDEFYWAAAELFATTGESQYQTDLQSHELYYGESFSTRGADWANTGLLGDITLALVPGTLPSGDAESLRNEFASFGDSLLDLIDGQGYPAPYQEEGSGGQEYDWGSNNLVLNNAVVLALAFDFTGDTRYRDGVFATMDYILGRNPLNQSYVTGYGEQATENPHHRFWANQADSSLPGPPPGVLAGGPNTGLQDSLAEQELAGCSPQKCYLDHIESWSTNEVTINWNSVLSWVAVWAGEHVSGDEDPDPDPPSQPGTPEPSDVTASSAALGWEPGDDTATAYDVYRDLGSSGDELLGTTSTTSLTLTGLEPETEYTVYVVARNSAGESDPSASATFTTLPDNGDPGDDECQVTYETAWDNGQGEFGADVTITNLGDPIDGWSLVFDFPNDQSIDHGWSAQWSQTGSEVTVASESWNGQLDTDQSISVGFNGTYGTTNDDPTEFTLNGASCSIE</sequence>
<dbReference type="CDD" id="cd00063">
    <property type="entry name" value="FN3"/>
    <property type="match status" value="1"/>
</dbReference>
<organism evidence="11 12">
    <name type="scientific">Phytoactinopolyspora halophila</name>
    <dbReference type="NCBI Taxonomy" id="1981511"/>
    <lineage>
        <taxon>Bacteria</taxon>
        <taxon>Bacillati</taxon>
        <taxon>Actinomycetota</taxon>
        <taxon>Actinomycetes</taxon>
        <taxon>Jiangellales</taxon>
        <taxon>Jiangellaceae</taxon>
        <taxon>Phytoactinopolyspora</taxon>
    </lineage>
</organism>
<evidence type="ECO:0000259" key="10">
    <source>
        <dbReference type="PROSITE" id="PS51173"/>
    </source>
</evidence>
<dbReference type="SUPFAM" id="SSF81296">
    <property type="entry name" value="E set domains"/>
    <property type="match status" value="1"/>
</dbReference>
<feature type="chain" id="PRO_5016189736" description="Endoglucanase" evidence="7">
    <location>
        <begin position="35"/>
        <end position="822"/>
    </location>
</feature>
<dbReference type="InterPro" id="IPR003961">
    <property type="entry name" value="FN3_dom"/>
</dbReference>
<comment type="catalytic activity">
    <reaction evidence="7">
        <text>Endohydrolysis of (1-&gt;4)-beta-D-glucosidic linkages in cellulose, lichenin and cereal beta-D-glucans.</text>
        <dbReference type="EC" id="3.2.1.4"/>
    </reaction>
</comment>
<evidence type="ECO:0000259" key="9">
    <source>
        <dbReference type="PROSITE" id="PS50853"/>
    </source>
</evidence>
<keyword evidence="7" id="KW-0136">Cellulose degradation</keyword>
<feature type="compositionally biased region" description="Polar residues" evidence="8">
    <location>
        <begin position="699"/>
        <end position="709"/>
    </location>
</feature>
<dbReference type="SMART" id="SM00637">
    <property type="entry name" value="CBD_II"/>
    <property type="match status" value="1"/>
</dbReference>
<dbReference type="InterPro" id="IPR001919">
    <property type="entry name" value="CBD2"/>
</dbReference>
<comment type="similarity">
    <text evidence="1 6 7">Belongs to the glycosyl hydrolase 9 (cellulase E) family.</text>
</comment>
<feature type="region of interest" description="Disordered" evidence="8">
    <location>
        <begin position="695"/>
        <end position="714"/>
    </location>
</feature>
<dbReference type="InterPro" id="IPR001701">
    <property type="entry name" value="Glyco_hydro_9"/>
</dbReference>
<feature type="region of interest" description="Disordered" evidence="8">
    <location>
        <begin position="538"/>
        <end position="560"/>
    </location>
</feature>
<keyword evidence="4 6" id="KW-0326">Glycosidase</keyword>
<dbReference type="InterPro" id="IPR036116">
    <property type="entry name" value="FN3_sf"/>
</dbReference>